<dbReference type="OrthoDB" id="117970at2157"/>
<feature type="transmembrane region" description="Helical" evidence="7">
    <location>
        <begin position="208"/>
        <end position="229"/>
    </location>
</feature>
<proteinExistence type="predicted"/>
<organism evidence="9 10">
    <name type="scientific">Methanocella arvoryzae (strain DSM 22066 / NBRC 105507 / MRE50)</name>
    <dbReference type="NCBI Taxonomy" id="351160"/>
    <lineage>
        <taxon>Archaea</taxon>
        <taxon>Methanobacteriati</taxon>
        <taxon>Methanobacteriota</taxon>
        <taxon>Stenosarchaea group</taxon>
        <taxon>Methanomicrobia</taxon>
        <taxon>Methanocellales</taxon>
        <taxon>Methanocellaceae</taxon>
        <taxon>Methanocella</taxon>
    </lineage>
</organism>
<evidence type="ECO:0000256" key="3">
    <source>
        <dbReference type="ARBA" id="ARBA00022475"/>
    </source>
</evidence>
<dbReference type="CDD" id="cd17329">
    <property type="entry name" value="MFS_MdtH_MDR_like"/>
    <property type="match status" value="1"/>
</dbReference>
<dbReference type="InterPro" id="IPR001958">
    <property type="entry name" value="Tet-R_TetA/multi-R_MdtG-like"/>
</dbReference>
<dbReference type="InterPro" id="IPR011701">
    <property type="entry name" value="MFS"/>
</dbReference>
<dbReference type="eggNOG" id="arCOG00132">
    <property type="taxonomic scope" value="Archaea"/>
</dbReference>
<keyword evidence="6 7" id="KW-0472">Membrane</keyword>
<dbReference type="PRINTS" id="PR01035">
    <property type="entry name" value="TCRTETA"/>
</dbReference>
<feature type="transmembrane region" description="Helical" evidence="7">
    <location>
        <begin position="274"/>
        <end position="294"/>
    </location>
</feature>
<evidence type="ECO:0000256" key="5">
    <source>
        <dbReference type="ARBA" id="ARBA00022989"/>
    </source>
</evidence>
<dbReference type="InterPro" id="IPR050171">
    <property type="entry name" value="MFS_Transporters"/>
</dbReference>
<dbReference type="PANTHER" id="PTHR23517">
    <property type="entry name" value="RESISTANCE PROTEIN MDTM, PUTATIVE-RELATED-RELATED"/>
    <property type="match status" value="1"/>
</dbReference>
<dbReference type="InterPro" id="IPR020846">
    <property type="entry name" value="MFS_dom"/>
</dbReference>
<dbReference type="InterPro" id="IPR036259">
    <property type="entry name" value="MFS_trans_sf"/>
</dbReference>
<dbReference type="GO" id="GO:0005886">
    <property type="term" value="C:plasma membrane"/>
    <property type="evidence" value="ECO:0007669"/>
    <property type="project" value="UniProtKB-SubCell"/>
</dbReference>
<dbReference type="GeneID" id="5142768"/>
<evidence type="ECO:0000256" key="1">
    <source>
        <dbReference type="ARBA" id="ARBA00004651"/>
    </source>
</evidence>
<feature type="transmembrane region" description="Helical" evidence="7">
    <location>
        <begin position="101"/>
        <end position="119"/>
    </location>
</feature>
<feature type="transmembrane region" description="Helical" evidence="7">
    <location>
        <begin position="44"/>
        <end position="63"/>
    </location>
</feature>
<evidence type="ECO:0000256" key="4">
    <source>
        <dbReference type="ARBA" id="ARBA00022692"/>
    </source>
</evidence>
<evidence type="ECO:0000259" key="8">
    <source>
        <dbReference type="PROSITE" id="PS50850"/>
    </source>
</evidence>
<name>Q0W6V9_METAR</name>
<feature type="transmembrane region" description="Helical" evidence="7">
    <location>
        <begin position="168"/>
        <end position="187"/>
    </location>
</feature>
<keyword evidence="4 7" id="KW-0812">Transmembrane</keyword>
<accession>Q0W6V9</accession>
<dbReference type="AlphaFoldDB" id="Q0W6V9"/>
<dbReference type="Gene3D" id="1.20.1250.20">
    <property type="entry name" value="MFS general substrate transporter like domains"/>
    <property type="match status" value="2"/>
</dbReference>
<feature type="domain" description="Major facilitator superfamily (MFS) profile" evidence="8">
    <location>
        <begin position="9"/>
        <end position="396"/>
    </location>
</feature>
<keyword evidence="3" id="KW-1003">Cell membrane</keyword>
<dbReference type="PANTHER" id="PTHR23517:SF2">
    <property type="entry name" value="MULTIDRUG RESISTANCE PROTEIN MDTH"/>
    <property type="match status" value="1"/>
</dbReference>
<feature type="transmembrane region" description="Helical" evidence="7">
    <location>
        <begin position="337"/>
        <end position="362"/>
    </location>
</feature>
<feature type="transmembrane region" description="Helical" evidence="7">
    <location>
        <begin position="300"/>
        <end position="325"/>
    </location>
</feature>
<dbReference type="RefSeq" id="WP_012036618.1">
    <property type="nucleotide sequence ID" value="NC_009464.1"/>
</dbReference>
<evidence type="ECO:0000256" key="2">
    <source>
        <dbReference type="ARBA" id="ARBA00022448"/>
    </source>
</evidence>
<dbReference type="KEGG" id="rci:RCIX453"/>
<protein>
    <submittedName>
        <fullName evidence="9">Permease (Major facilitator superfamily)</fullName>
    </submittedName>
</protein>
<comment type="subcellular location">
    <subcellularLocation>
        <location evidence="1">Cell membrane</location>
        <topology evidence="1">Multi-pass membrane protein</topology>
    </subcellularLocation>
</comment>
<feature type="transmembrane region" description="Helical" evidence="7">
    <location>
        <begin position="368"/>
        <end position="388"/>
    </location>
</feature>
<feature type="transmembrane region" description="Helical" evidence="7">
    <location>
        <begin position="249"/>
        <end position="267"/>
    </location>
</feature>
<dbReference type="EMBL" id="AM114193">
    <property type="protein sequence ID" value="CAJ35884.1"/>
    <property type="molecule type" value="Genomic_DNA"/>
</dbReference>
<evidence type="ECO:0000256" key="7">
    <source>
        <dbReference type="SAM" id="Phobius"/>
    </source>
</evidence>
<dbReference type="STRING" id="351160.RCIX453"/>
<feature type="transmembrane region" description="Helical" evidence="7">
    <location>
        <begin position="12"/>
        <end position="38"/>
    </location>
</feature>
<gene>
    <name evidence="9" type="ORF">RCIX453</name>
</gene>
<keyword evidence="10" id="KW-1185">Reference proteome</keyword>
<keyword evidence="2" id="KW-0813">Transport</keyword>
<feature type="transmembrane region" description="Helical" evidence="7">
    <location>
        <begin position="140"/>
        <end position="162"/>
    </location>
</feature>
<dbReference type="Pfam" id="PF07690">
    <property type="entry name" value="MFS_1"/>
    <property type="match status" value="1"/>
</dbReference>
<sequence>MKLPQFDRRVWVLFAGMALNQFGMSIVMPFIAIYLFVYQGESPALVGFAMFFSAFAGAIFQFVGGEACDRLGRRTVLIIGLILLIGSFLMLGWAVSVQAPYIYYLVLLSLTRVATGLFRPIPNVIAADIVPAEKRTEAFALLRVAHNLGFATGPIIGGLMAIVSYSSMFYLTAVTSTLYLALVLAFIGDTRRCRPEKARARGGMGTILADRTFMVFSLLSFLVFVVYSQMYTPLSMYSKGYAGLSEPEIGVLLAINGIMVVTLQYFVTRVADRFRMTFSMTVGILFYAAGFALVSVSQGFAMLAICLFLITIGELWFIPAQITLATNLSTSETRGRYLGFSGLTTNMGSAVGPLIGGMLLSVFAGSPWAMWLVVATAGLLCAAGFLYLKKIVPPEKNTVALPE</sequence>
<evidence type="ECO:0000313" key="10">
    <source>
        <dbReference type="Proteomes" id="UP000000663"/>
    </source>
</evidence>
<feature type="transmembrane region" description="Helical" evidence="7">
    <location>
        <begin position="75"/>
        <end position="95"/>
    </location>
</feature>
<dbReference type="Proteomes" id="UP000000663">
    <property type="component" value="Chromosome"/>
</dbReference>
<dbReference type="SUPFAM" id="SSF103473">
    <property type="entry name" value="MFS general substrate transporter"/>
    <property type="match status" value="1"/>
</dbReference>
<reference evidence="9 10" key="1">
    <citation type="journal article" date="2006" name="Science">
        <title>Genome of rice cluster I archaea -- the key methane producers in the rice rhizosphere.</title>
        <authorList>
            <person name="Erkel C."/>
            <person name="Kube M."/>
            <person name="Reinhardt R."/>
            <person name="Liesack W."/>
        </authorList>
    </citation>
    <scope>NUCLEOTIDE SEQUENCE [LARGE SCALE GENOMIC DNA]</scope>
    <source>
        <strain evidence="10">DSM 22066 / NBRC 105507 / MRE50</strain>
    </source>
</reference>
<dbReference type="GO" id="GO:0022857">
    <property type="term" value="F:transmembrane transporter activity"/>
    <property type="evidence" value="ECO:0007669"/>
    <property type="project" value="InterPro"/>
</dbReference>
<evidence type="ECO:0000256" key="6">
    <source>
        <dbReference type="ARBA" id="ARBA00023136"/>
    </source>
</evidence>
<evidence type="ECO:0000313" key="9">
    <source>
        <dbReference type="EMBL" id="CAJ35884.1"/>
    </source>
</evidence>
<dbReference type="PROSITE" id="PS50850">
    <property type="entry name" value="MFS"/>
    <property type="match status" value="1"/>
</dbReference>
<keyword evidence="5 7" id="KW-1133">Transmembrane helix</keyword>